<feature type="region of interest" description="Disordered" evidence="1">
    <location>
        <begin position="97"/>
        <end position="116"/>
    </location>
</feature>
<feature type="region of interest" description="Disordered" evidence="1">
    <location>
        <begin position="1"/>
        <end position="66"/>
    </location>
</feature>
<reference evidence="2 3" key="1">
    <citation type="submission" date="2021-03" db="EMBL/GenBank/DDBJ databases">
        <authorList>
            <person name="Kanchanasin P."/>
            <person name="Saeng-In P."/>
            <person name="Phongsopitanun W."/>
            <person name="Yuki M."/>
            <person name="Kudo T."/>
            <person name="Ohkuma M."/>
            <person name="Tanasupawat S."/>
        </authorList>
    </citation>
    <scope>NUCLEOTIDE SEQUENCE [LARGE SCALE GENOMIC DNA]</scope>
    <source>
        <strain evidence="2 3">L46</strain>
    </source>
</reference>
<dbReference type="RefSeq" id="WP_208266604.1">
    <property type="nucleotide sequence ID" value="NZ_BAAAGM010000163.1"/>
</dbReference>
<feature type="compositionally biased region" description="Basic and acidic residues" evidence="1">
    <location>
        <begin position="38"/>
        <end position="60"/>
    </location>
</feature>
<evidence type="ECO:0000313" key="3">
    <source>
        <dbReference type="Proteomes" id="UP000666915"/>
    </source>
</evidence>
<accession>A0ABS3QWB7</accession>
<proteinExistence type="predicted"/>
<dbReference type="EMBL" id="JAGEOK010000007">
    <property type="protein sequence ID" value="MBO2438270.1"/>
    <property type="molecule type" value="Genomic_DNA"/>
</dbReference>
<feature type="compositionally biased region" description="Basic and acidic residues" evidence="1">
    <location>
        <begin position="10"/>
        <end position="28"/>
    </location>
</feature>
<evidence type="ECO:0000313" key="2">
    <source>
        <dbReference type="EMBL" id="MBO2438270.1"/>
    </source>
</evidence>
<sequence>MSEDTAQNVQDERDERDEAPARPERAPGEVDMAALQSAKREASEPLETARDVPVWERDDAPAGSTASSLMVYERGKAVRVSGPTHYAHLANGRVVAGYSGGTHHTEPGENGGPDKISRIVAIHEG</sequence>
<name>A0ABS3QWB7_9ACTN</name>
<dbReference type="Proteomes" id="UP000666915">
    <property type="component" value="Unassembled WGS sequence"/>
</dbReference>
<evidence type="ECO:0000256" key="1">
    <source>
        <dbReference type="SAM" id="MobiDB-lite"/>
    </source>
</evidence>
<comment type="caution">
    <text evidence="2">The sequence shown here is derived from an EMBL/GenBank/DDBJ whole genome shotgun (WGS) entry which is preliminary data.</text>
</comment>
<gene>
    <name evidence="2" type="ORF">J4557_12150</name>
</gene>
<keyword evidence="3" id="KW-1185">Reference proteome</keyword>
<organism evidence="2 3">
    <name type="scientific">Actinomadura nitritigenes</name>
    <dbReference type="NCBI Taxonomy" id="134602"/>
    <lineage>
        <taxon>Bacteria</taxon>
        <taxon>Bacillati</taxon>
        <taxon>Actinomycetota</taxon>
        <taxon>Actinomycetes</taxon>
        <taxon>Streptosporangiales</taxon>
        <taxon>Thermomonosporaceae</taxon>
        <taxon>Actinomadura</taxon>
    </lineage>
</organism>
<protein>
    <submittedName>
        <fullName evidence="2">Uncharacterized protein</fullName>
    </submittedName>
</protein>